<accession>A0ABV4NVK1</accession>
<dbReference type="Gene3D" id="3.20.20.60">
    <property type="entry name" value="Phosphoenolpyruvate-binding domains"/>
    <property type="match status" value="1"/>
</dbReference>
<dbReference type="PANTHER" id="PTHR32308:SF0">
    <property type="entry name" value="HPCH_HPAI ALDOLASE_CITRATE LYASE DOMAIN-CONTAINING PROTEIN"/>
    <property type="match status" value="1"/>
</dbReference>
<dbReference type="PANTHER" id="PTHR32308">
    <property type="entry name" value="LYASE BETA SUBUNIT, PUTATIVE (AFU_ORTHOLOGUE AFUA_4G13030)-RELATED"/>
    <property type="match status" value="1"/>
</dbReference>
<dbReference type="InterPro" id="IPR005000">
    <property type="entry name" value="Aldolase/citrate-lyase_domain"/>
</dbReference>
<dbReference type="Pfam" id="PF03328">
    <property type="entry name" value="HpcH_HpaI"/>
    <property type="match status" value="1"/>
</dbReference>
<protein>
    <submittedName>
        <fullName evidence="5">CoA ester lyase</fullName>
    </submittedName>
</protein>
<reference evidence="5 6" key="1">
    <citation type="submission" date="2024-08" db="EMBL/GenBank/DDBJ databases">
        <authorList>
            <person name="Ishaq N."/>
        </authorList>
    </citation>
    <scope>NUCLEOTIDE SEQUENCE [LARGE SCALE GENOMIC DNA]</scope>
    <source>
        <strain evidence="5 6">DSM 18651</strain>
    </source>
</reference>
<comment type="cofactor">
    <cofactor evidence="1">
        <name>Mg(2+)</name>
        <dbReference type="ChEBI" id="CHEBI:18420"/>
    </cofactor>
</comment>
<sequence>MSFYARCLLFTPGDHSERFSKAETLGADGIIIDLEDAIAEAGKDTARNIVIEYLQKTARKPSFIVGLRINSLRTPAGLRDILALIESNVYPDILMLPKTESSEEVEILNELLSAHQTPLIPLIETAKGLYQAKAIAESKNVVALLFGGADFSADLGAELKWDAMQSYRAEISKAAAAAGITAIDVPYLNLKDPDDNKLIEETRRVKELGFTCKACIHPKHIAGILKVFNPTDKEIERARTIVNAFLEAKGNACEVNGKMIDIPVVRSAKRILNLAERK</sequence>
<keyword evidence="5" id="KW-0456">Lyase</keyword>
<dbReference type="SUPFAM" id="SSF51621">
    <property type="entry name" value="Phosphoenolpyruvate/pyruvate domain"/>
    <property type="match status" value="1"/>
</dbReference>
<gene>
    <name evidence="5" type="ORF">ACCI49_04370</name>
</gene>
<keyword evidence="6" id="KW-1185">Reference proteome</keyword>
<evidence type="ECO:0000256" key="3">
    <source>
        <dbReference type="ARBA" id="ARBA00022842"/>
    </source>
</evidence>
<dbReference type="Proteomes" id="UP001569428">
    <property type="component" value="Unassembled WGS sequence"/>
</dbReference>
<comment type="caution">
    <text evidence="5">The sequence shown here is derived from an EMBL/GenBank/DDBJ whole genome shotgun (WGS) entry which is preliminary data.</text>
</comment>
<dbReference type="InterPro" id="IPR040442">
    <property type="entry name" value="Pyrv_kinase-like_dom_sf"/>
</dbReference>
<dbReference type="EMBL" id="JBGMEK010000005">
    <property type="protein sequence ID" value="MFA0810146.1"/>
    <property type="molecule type" value="Genomic_DNA"/>
</dbReference>
<dbReference type="InterPro" id="IPR015813">
    <property type="entry name" value="Pyrv/PenolPyrv_kinase-like_dom"/>
</dbReference>
<dbReference type="PIRSF" id="PIRSF015582">
    <property type="entry name" value="Cit_lyase_B"/>
    <property type="match status" value="1"/>
</dbReference>
<dbReference type="RefSeq" id="WP_371837754.1">
    <property type="nucleotide sequence ID" value="NZ_JBGMEK010000005.1"/>
</dbReference>
<feature type="domain" description="HpcH/HpaI aldolase/citrate lyase" evidence="4">
    <location>
        <begin position="6"/>
        <end position="218"/>
    </location>
</feature>
<evidence type="ECO:0000256" key="1">
    <source>
        <dbReference type="ARBA" id="ARBA00001946"/>
    </source>
</evidence>
<proteinExistence type="predicted"/>
<evidence type="ECO:0000313" key="5">
    <source>
        <dbReference type="EMBL" id="MFA0810146.1"/>
    </source>
</evidence>
<keyword evidence="3" id="KW-0460">Magnesium</keyword>
<dbReference type="GO" id="GO:0016829">
    <property type="term" value="F:lyase activity"/>
    <property type="evidence" value="ECO:0007669"/>
    <property type="project" value="UniProtKB-KW"/>
</dbReference>
<evidence type="ECO:0000256" key="2">
    <source>
        <dbReference type="ARBA" id="ARBA00022723"/>
    </source>
</evidence>
<evidence type="ECO:0000259" key="4">
    <source>
        <dbReference type="Pfam" id="PF03328"/>
    </source>
</evidence>
<evidence type="ECO:0000313" key="6">
    <source>
        <dbReference type="Proteomes" id="UP001569428"/>
    </source>
</evidence>
<keyword evidence="2" id="KW-0479">Metal-binding</keyword>
<dbReference type="InterPro" id="IPR011206">
    <property type="entry name" value="Citrate_lyase_beta/mcl1/mcl2"/>
</dbReference>
<name>A0ABV4NVK1_9GAMM</name>
<organism evidence="5 6">
    <name type="scientific">Microbulbifer epialgicus</name>
    <dbReference type="NCBI Taxonomy" id="393907"/>
    <lineage>
        <taxon>Bacteria</taxon>
        <taxon>Pseudomonadati</taxon>
        <taxon>Pseudomonadota</taxon>
        <taxon>Gammaproteobacteria</taxon>
        <taxon>Cellvibrionales</taxon>
        <taxon>Microbulbiferaceae</taxon>
        <taxon>Microbulbifer</taxon>
    </lineage>
</organism>